<evidence type="ECO:0000259" key="2">
    <source>
        <dbReference type="Pfam" id="PF00582"/>
    </source>
</evidence>
<dbReference type="PATRIC" id="fig|1172190.3.peg.1739"/>
<dbReference type="Proteomes" id="UP000015520">
    <property type="component" value="Unassembled WGS sequence"/>
</dbReference>
<feature type="domain" description="UspA" evidence="2">
    <location>
        <begin position="146"/>
        <end position="282"/>
    </location>
</feature>
<dbReference type="InterPro" id="IPR014729">
    <property type="entry name" value="Rossmann-like_a/b/a_fold"/>
</dbReference>
<accession>T0J2Y8</accession>
<evidence type="ECO:0000313" key="3">
    <source>
        <dbReference type="EMBL" id="EQB35415.1"/>
    </source>
</evidence>
<dbReference type="OrthoDB" id="5365482at2"/>
<dbReference type="PANTHER" id="PTHR46268">
    <property type="entry name" value="STRESS RESPONSE PROTEIN NHAX"/>
    <property type="match status" value="1"/>
</dbReference>
<gene>
    <name evidence="3" type="ORF">M947_09030</name>
</gene>
<dbReference type="PRINTS" id="PR01438">
    <property type="entry name" value="UNVRSLSTRESS"/>
</dbReference>
<dbReference type="PANTHER" id="PTHR46268:SF6">
    <property type="entry name" value="UNIVERSAL STRESS PROTEIN UP12"/>
    <property type="match status" value="1"/>
</dbReference>
<dbReference type="InterPro" id="IPR006016">
    <property type="entry name" value="UspA"/>
</dbReference>
<sequence length="287" mass="32108">MENFSDIVVGLDISNNAKEVLNRAFLVAKRNDSKVTIVHAIDAGFFGNFIKDAKIEKLKISAIKGIEKELEGVNTQGLSYTIEVRKAKPSLFVMDEAKERDACMIIIGANEKKDFATTILGSTAHNIAQKSNLPILIVKSKSGEPYKNIVAFTDLSEVSKKSLLFSQEFFHQESIKCVYAYKKMSEIAFRYHDDYENRDEIEQEIQAHEQEKFDKFIKENNIKKAGLIEDRIGVTNALTNYVVKNSNDLVVLGSNGVNNAGSFLYGSTASSLMQSLKCDVLVYIPKK</sequence>
<comment type="similarity">
    <text evidence="1">Belongs to the universal stress protein A family.</text>
</comment>
<evidence type="ECO:0000313" key="4">
    <source>
        <dbReference type="Proteomes" id="UP000015520"/>
    </source>
</evidence>
<dbReference type="RefSeq" id="WP_021288054.1">
    <property type="nucleotide sequence ID" value="NZ_AUPZ01000013.1"/>
</dbReference>
<dbReference type="eggNOG" id="COG0589">
    <property type="taxonomic scope" value="Bacteria"/>
</dbReference>
<protein>
    <recommendedName>
        <fullName evidence="2">UspA domain-containing protein</fullName>
    </recommendedName>
</protein>
<reference evidence="3 4" key="1">
    <citation type="submission" date="2013-07" db="EMBL/GenBank/DDBJ databases">
        <title>Sulfurimonas hongkongensis AST-10 Genome Sequencing.</title>
        <authorList>
            <person name="Cai L."/>
            <person name="Zhang T."/>
        </authorList>
    </citation>
    <scope>NUCLEOTIDE SEQUENCE [LARGE SCALE GENOMIC DNA]</scope>
    <source>
        <strain evidence="3 4">AST-10</strain>
    </source>
</reference>
<organism evidence="3 4">
    <name type="scientific">Sulfurimonas hongkongensis</name>
    <dbReference type="NCBI Taxonomy" id="1172190"/>
    <lineage>
        <taxon>Bacteria</taxon>
        <taxon>Pseudomonadati</taxon>
        <taxon>Campylobacterota</taxon>
        <taxon>Epsilonproteobacteria</taxon>
        <taxon>Campylobacterales</taxon>
        <taxon>Sulfurimonadaceae</taxon>
        <taxon>Sulfurimonas</taxon>
    </lineage>
</organism>
<dbReference type="CDD" id="cd00293">
    <property type="entry name" value="USP-like"/>
    <property type="match status" value="2"/>
</dbReference>
<keyword evidence="4" id="KW-1185">Reference proteome</keyword>
<dbReference type="InterPro" id="IPR006015">
    <property type="entry name" value="Universal_stress_UspA"/>
</dbReference>
<dbReference type="STRING" id="1172190.M947_09030"/>
<comment type="caution">
    <text evidence="3">The sequence shown here is derived from an EMBL/GenBank/DDBJ whole genome shotgun (WGS) entry which is preliminary data.</text>
</comment>
<dbReference type="Pfam" id="PF00582">
    <property type="entry name" value="Usp"/>
    <property type="match status" value="2"/>
</dbReference>
<dbReference type="AlphaFoldDB" id="T0J2Y8"/>
<dbReference type="SUPFAM" id="SSF52402">
    <property type="entry name" value="Adenine nucleotide alpha hydrolases-like"/>
    <property type="match status" value="2"/>
</dbReference>
<feature type="domain" description="UspA" evidence="2">
    <location>
        <begin position="5"/>
        <end position="139"/>
    </location>
</feature>
<proteinExistence type="inferred from homology"/>
<evidence type="ECO:0000256" key="1">
    <source>
        <dbReference type="ARBA" id="ARBA00008791"/>
    </source>
</evidence>
<name>T0J2Y8_9BACT</name>
<dbReference type="EMBL" id="AUPZ01000013">
    <property type="protein sequence ID" value="EQB35415.1"/>
    <property type="molecule type" value="Genomic_DNA"/>
</dbReference>
<dbReference type="Gene3D" id="3.40.50.620">
    <property type="entry name" value="HUPs"/>
    <property type="match status" value="2"/>
</dbReference>